<organism evidence="1 2">
    <name type="scientific">Penicillium oxalicum (strain 114-2 / CGMCC 5302)</name>
    <name type="common">Penicillium decumbens</name>
    <dbReference type="NCBI Taxonomy" id="933388"/>
    <lineage>
        <taxon>Eukaryota</taxon>
        <taxon>Fungi</taxon>
        <taxon>Dikarya</taxon>
        <taxon>Ascomycota</taxon>
        <taxon>Pezizomycotina</taxon>
        <taxon>Eurotiomycetes</taxon>
        <taxon>Eurotiomycetidae</taxon>
        <taxon>Eurotiales</taxon>
        <taxon>Aspergillaceae</taxon>
        <taxon>Penicillium</taxon>
    </lineage>
</organism>
<evidence type="ECO:0000313" key="2">
    <source>
        <dbReference type="Proteomes" id="UP000019376"/>
    </source>
</evidence>
<dbReference type="AlphaFoldDB" id="S8B270"/>
<dbReference type="Proteomes" id="UP000019376">
    <property type="component" value="Unassembled WGS sequence"/>
</dbReference>
<evidence type="ECO:0000313" key="1">
    <source>
        <dbReference type="EMBL" id="EPS32918.1"/>
    </source>
</evidence>
<gene>
    <name evidence="1" type="ORF">PDE_07879</name>
</gene>
<reference evidence="1 2" key="1">
    <citation type="journal article" date="2013" name="PLoS ONE">
        <title>Genomic and secretomic analyses reveal unique features of the lignocellulolytic enzyme system of Penicillium decumbens.</title>
        <authorList>
            <person name="Liu G."/>
            <person name="Zhang L."/>
            <person name="Wei X."/>
            <person name="Zou G."/>
            <person name="Qin Y."/>
            <person name="Ma L."/>
            <person name="Li J."/>
            <person name="Zheng H."/>
            <person name="Wang S."/>
            <person name="Wang C."/>
            <person name="Xun L."/>
            <person name="Zhao G.-P."/>
            <person name="Zhou Z."/>
            <person name="Qu Y."/>
        </authorList>
    </citation>
    <scope>NUCLEOTIDE SEQUENCE [LARGE SCALE GENOMIC DNA]</scope>
    <source>
        <strain evidence="2">114-2 / CGMCC 5302</strain>
    </source>
</reference>
<keyword evidence="2" id="KW-1185">Reference proteome</keyword>
<dbReference type="HOGENOM" id="CLU_2171910_0_0_1"/>
<accession>S8B270</accession>
<dbReference type="EMBL" id="KB644414">
    <property type="protein sequence ID" value="EPS32918.1"/>
    <property type="molecule type" value="Genomic_DNA"/>
</dbReference>
<name>S8B270_PENO1</name>
<protein>
    <submittedName>
        <fullName evidence="1">Uncharacterized protein</fullName>
    </submittedName>
</protein>
<proteinExistence type="predicted"/>
<sequence>MIWRLPHLLRGDTISHTLRFQALDSTLLLIEDLARDIIDGGHRRDRQVELVWKTHDASPCGALVLSRRLFKEVPKHSWKTRARFIGDEIMGTYLAWLKLDGRLDRLVRRR</sequence>